<keyword evidence="1" id="KW-0812">Transmembrane</keyword>
<proteinExistence type="predicted"/>
<evidence type="ECO:0000313" key="2">
    <source>
        <dbReference type="EMBL" id="KKM18316.1"/>
    </source>
</evidence>
<accession>A0A0F9HSD5</accession>
<gene>
    <name evidence="2" type="ORF">LCGC14_1667000</name>
</gene>
<organism evidence="2">
    <name type="scientific">marine sediment metagenome</name>
    <dbReference type="NCBI Taxonomy" id="412755"/>
    <lineage>
        <taxon>unclassified sequences</taxon>
        <taxon>metagenomes</taxon>
        <taxon>ecological metagenomes</taxon>
    </lineage>
</organism>
<protein>
    <submittedName>
        <fullName evidence="2">Uncharacterized protein</fullName>
    </submittedName>
</protein>
<evidence type="ECO:0000256" key="1">
    <source>
        <dbReference type="SAM" id="Phobius"/>
    </source>
</evidence>
<sequence>MTNARCPFCTSENVKKEKEDMVCRDCGSRAYGYYAVPTVPLEGQSSSQSLSRVFRNVLMGLSFTLMLLLPLVIVLLFIALIWLGLEHLKNPVE</sequence>
<reference evidence="2" key="1">
    <citation type="journal article" date="2015" name="Nature">
        <title>Complex archaea that bridge the gap between prokaryotes and eukaryotes.</title>
        <authorList>
            <person name="Spang A."/>
            <person name="Saw J.H."/>
            <person name="Jorgensen S.L."/>
            <person name="Zaremba-Niedzwiedzka K."/>
            <person name="Martijn J."/>
            <person name="Lind A.E."/>
            <person name="van Eijk R."/>
            <person name="Schleper C."/>
            <person name="Guy L."/>
            <person name="Ettema T.J."/>
        </authorList>
    </citation>
    <scope>NUCLEOTIDE SEQUENCE</scope>
</reference>
<name>A0A0F9HSD5_9ZZZZ</name>
<keyword evidence="1" id="KW-0472">Membrane</keyword>
<comment type="caution">
    <text evidence="2">The sequence shown here is derived from an EMBL/GenBank/DDBJ whole genome shotgun (WGS) entry which is preliminary data.</text>
</comment>
<dbReference type="AlphaFoldDB" id="A0A0F9HSD5"/>
<keyword evidence="1" id="KW-1133">Transmembrane helix</keyword>
<dbReference type="EMBL" id="LAZR01014248">
    <property type="protein sequence ID" value="KKM18316.1"/>
    <property type="molecule type" value="Genomic_DNA"/>
</dbReference>
<feature type="transmembrane region" description="Helical" evidence="1">
    <location>
        <begin position="57"/>
        <end position="85"/>
    </location>
</feature>